<dbReference type="GO" id="GO:0006508">
    <property type="term" value="P:proteolysis"/>
    <property type="evidence" value="ECO:0007669"/>
    <property type="project" value="UniProtKB-KW"/>
</dbReference>
<dbReference type="HOGENOM" id="CLU_045011_19_1_5"/>
<dbReference type="SFLD" id="SFLDG01129">
    <property type="entry name" value="C1.5:_HAD__Beta-PGM__Phosphata"/>
    <property type="match status" value="1"/>
</dbReference>
<proteinExistence type="inferred from homology"/>
<dbReference type="OrthoDB" id="9797743at2"/>
<keyword evidence="6" id="KW-1185">Reference proteome</keyword>
<protein>
    <recommendedName>
        <fullName evidence="4">phosphoglycolate phosphatase</fullName>
        <ecNumber evidence="4">3.1.3.18</ecNumber>
    </recommendedName>
</protein>
<comment type="catalytic activity">
    <reaction evidence="1">
        <text>2-phosphoglycolate + H2O = glycolate + phosphate</text>
        <dbReference type="Rhea" id="RHEA:14369"/>
        <dbReference type="ChEBI" id="CHEBI:15377"/>
        <dbReference type="ChEBI" id="CHEBI:29805"/>
        <dbReference type="ChEBI" id="CHEBI:43474"/>
        <dbReference type="ChEBI" id="CHEBI:58033"/>
        <dbReference type="EC" id="3.1.3.18"/>
    </reaction>
</comment>
<dbReference type="InterPro" id="IPR023214">
    <property type="entry name" value="HAD_sf"/>
</dbReference>
<dbReference type="InterPro" id="IPR006439">
    <property type="entry name" value="HAD-SF_hydro_IA"/>
</dbReference>
<comment type="similarity">
    <text evidence="3">Belongs to the HAD-like hydrolase superfamily. CbbY/CbbZ/Gph/YieH family.</text>
</comment>
<dbReference type="EMBL" id="CP001751">
    <property type="protein sequence ID" value="ADE40409.1"/>
    <property type="molecule type" value="Genomic_DNA"/>
</dbReference>
<evidence type="ECO:0000256" key="2">
    <source>
        <dbReference type="ARBA" id="ARBA00004818"/>
    </source>
</evidence>
<evidence type="ECO:0000256" key="3">
    <source>
        <dbReference type="ARBA" id="ARBA00006171"/>
    </source>
</evidence>
<evidence type="ECO:0000313" key="6">
    <source>
        <dbReference type="Proteomes" id="UP000007460"/>
    </source>
</evidence>
<dbReference type="SUPFAM" id="SSF56784">
    <property type="entry name" value="HAD-like"/>
    <property type="match status" value="1"/>
</dbReference>
<dbReference type="NCBIfam" id="TIGR01549">
    <property type="entry name" value="HAD-SF-IA-v1"/>
    <property type="match status" value="1"/>
</dbReference>
<gene>
    <name evidence="5" type="ordered locus">SAR116_2166</name>
</gene>
<dbReference type="GO" id="GO:0008233">
    <property type="term" value="F:peptidase activity"/>
    <property type="evidence" value="ECO:0007669"/>
    <property type="project" value="UniProtKB-KW"/>
</dbReference>
<dbReference type="Proteomes" id="UP000007460">
    <property type="component" value="Chromosome"/>
</dbReference>
<evidence type="ECO:0000256" key="4">
    <source>
        <dbReference type="ARBA" id="ARBA00013078"/>
    </source>
</evidence>
<dbReference type="eggNOG" id="COG0546">
    <property type="taxonomic scope" value="Bacteria"/>
</dbReference>
<evidence type="ECO:0000256" key="1">
    <source>
        <dbReference type="ARBA" id="ARBA00000830"/>
    </source>
</evidence>
<dbReference type="PANTHER" id="PTHR43434">
    <property type="entry name" value="PHOSPHOGLYCOLATE PHOSPHATASE"/>
    <property type="match status" value="1"/>
</dbReference>
<dbReference type="AlphaFoldDB" id="D5BNX5"/>
<keyword evidence="5" id="KW-0645">Protease</keyword>
<accession>D5BNX5</accession>
<dbReference type="STRING" id="488538.SAR116_2166"/>
<reference evidence="5 6" key="1">
    <citation type="journal article" date="2010" name="J. Bacteriol.">
        <title>Complete genome sequence of "Candidatus Puniceispirillum marinum" IMCC1322, a representative of the SAR116 clade in the Alphaproteobacteria.</title>
        <authorList>
            <person name="Oh H.M."/>
            <person name="Kwon K.K."/>
            <person name="Kang I."/>
            <person name="Kang S.G."/>
            <person name="Lee J.H."/>
            <person name="Kim S.J."/>
            <person name="Cho J.C."/>
        </authorList>
    </citation>
    <scope>NUCLEOTIDE SEQUENCE [LARGE SCALE GENOMIC DNA]</scope>
    <source>
        <strain evidence="5 6">IMCC1322</strain>
    </source>
</reference>
<dbReference type="PANTHER" id="PTHR43434:SF1">
    <property type="entry name" value="PHOSPHOGLYCOLATE PHOSPHATASE"/>
    <property type="match status" value="1"/>
</dbReference>
<dbReference type="Pfam" id="PF00702">
    <property type="entry name" value="Hydrolase"/>
    <property type="match status" value="1"/>
</dbReference>
<organism evidence="5 6">
    <name type="scientific">Puniceispirillum marinum (strain IMCC1322)</name>
    <dbReference type="NCBI Taxonomy" id="488538"/>
    <lineage>
        <taxon>Bacteria</taxon>
        <taxon>Pseudomonadati</taxon>
        <taxon>Pseudomonadota</taxon>
        <taxon>Alphaproteobacteria</taxon>
        <taxon>Candidatus Puniceispirillales</taxon>
        <taxon>Candidatus Puniceispirillaceae</taxon>
        <taxon>Candidatus Puniceispirillum</taxon>
    </lineage>
</organism>
<name>D5BNX5_PUNMI</name>
<sequence length="270" mass="28903">MMRVNYMNTELPGLPPAGSKPIKLIIFDKDGVILDLAATWFPVVYAVAEYTISIIPDHTTAVQATPAVGLDDLLAHIGVDAAGNIDHHGLFAAGTFTDICQAWQTLLPDNMIDLLTDTSYNARVNELVIELVRGRSVAKGDVKTPLTMLSNAGYILALLTNDNAVSALQNLKDLEIDHLFATIIGADSGFGGKPAPHGLLHICDSHGVMPDQTIMVGDTIADYGVAINARVQNFICVADDISYRPDRAIDPDLVIPSLGALPSLIENLPR</sequence>
<dbReference type="InterPro" id="IPR036412">
    <property type="entry name" value="HAD-like_sf"/>
</dbReference>
<dbReference type="GO" id="GO:0006281">
    <property type="term" value="P:DNA repair"/>
    <property type="evidence" value="ECO:0007669"/>
    <property type="project" value="TreeGrafter"/>
</dbReference>
<dbReference type="GO" id="GO:0008967">
    <property type="term" value="F:phosphoglycolate phosphatase activity"/>
    <property type="evidence" value="ECO:0007669"/>
    <property type="project" value="UniProtKB-EC"/>
</dbReference>
<dbReference type="KEGG" id="apb:SAR116_2166"/>
<comment type="pathway">
    <text evidence="2">Organic acid metabolism; glycolate biosynthesis; glycolate from 2-phosphoglycolate: step 1/1.</text>
</comment>
<dbReference type="RefSeq" id="WP_013047036.1">
    <property type="nucleotide sequence ID" value="NC_014010.1"/>
</dbReference>
<evidence type="ECO:0000313" key="5">
    <source>
        <dbReference type="EMBL" id="ADE40409.1"/>
    </source>
</evidence>
<keyword evidence="5" id="KW-0378">Hydrolase</keyword>
<dbReference type="EC" id="3.1.3.18" evidence="4"/>
<dbReference type="SFLD" id="SFLDS00003">
    <property type="entry name" value="Haloacid_Dehalogenase"/>
    <property type="match status" value="1"/>
</dbReference>
<dbReference type="Gene3D" id="3.40.50.1000">
    <property type="entry name" value="HAD superfamily/HAD-like"/>
    <property type="match status" value="1"/>
</dbReference>
<dbReference type="InterPro" id="IPR050155">
    <property type="entry name" value="HAD-like_hydrolase_sf"/>
</dbReference>